<evidence type="ECO:0000313" key="4">
    <source>
        <dbReference type="EMBL" id="GDZ83682.1"/>
    </source>
</evidence>
<dbReference type="AlphaFoldDB" id="A0A5A5U123"/>
<gene>
    <name evidence="4" type="ORF">LCIT_09240</name>
</gene>
<keyword evidence="2" id="KW-0560">Oxidoreductase</keyword>
<evidence type="ECO:0000313" key="5">
    <source>
        <dbReference type="Proteomes" id="UP000323274"/>
    </source>
</evidence>
<dbReference type="GO" id="GO:0003955">
    <property type="term" value="F:NAD(P)H dehydrogenase (quinone) activity"/>
    <property type="evidence" value="ECO:0007669"/>
    <property type="project" value="TreeGrafter"/>
</dbReference>
<dbReference type="Pfam" id="PF02525">
    <property type="entry name" value="Flavodoxin_2"/>
    <property type="match status" value="1"/>
</dbReference>
<dbReference type="SUPFAM" id="SSF52218">
    <property type="entry name" value="Flavoproteins"/>
    <property type="match status" value="1"/>
</dbReference>
<protein>
    <submittedName>
        <fullName evidence="4">NAD(P)H dehydrogenase</fullName>
    </submittedName>
</protein>
<evidence type="ECO:0000259" key="3">
    <source>
        <dbReference type="Pfam" id="PF02525"/>
    </source>
</evidence>
<accession>A0A5A5U123</accession>
<dbReference type="PANTHER" id="PTHR10204">
    <property type="entry name" value="NAD P H OXIDOREDUCTASE-RELATED"/>
    <property type="match status" value="1"/>
</dbReference>
<dbReference type="EMBL" id="BJJW01000006">
    <property type="protein sequence ID" value="GDZ83682.1"/>
    <property type="molecule type" value="Genomic_DNA"/>
</dbReference>
<dbReference type="InterPro" id="IPR051545">
    <property type="entry name" value="NAD(P)H_dehydrogenase_qn"/>
</dbReference>
<organism evidence="4 5">
    <name type="scientific">Leuconostoc citreum</name>
    <dbReference type="NCBI Taxonomy" id="33964"/>
    <lineage>
        <taxon>Bacteria</taxon>
        <taxon>Bacillati</taxon>
        <taxon>Bacillota</taxon>
        <taxon>Bacilli</taxon>
        <taxon>Lactobacillales</taxon>
        <taxon>Lactobacillaceae</taxon>
        <taxon>Leuconostoc</taxon>
    </lineage>
</organism>
<dbReference type="GO" id="GO:0005829">
    <property type="term" value="C:cytosol"/>
    <property type="evidence" value="ECO:0007669"/>
    <property type="project" value="TreeGrafter"/>
</dbReference>
<name>A0A5A5U123_LEUCI</name>
<dbReference type="Gene3D" id="3.40.50.360">
    <property type="match status" value="1"/>
</dbReference>
<dbReference type="PANTHER" id="PTHR10204:SF34">
    <property type="entry name" value="NAD(P)H DEHYDROGENASE [QUINONE] 1 ISOFORM 1"/>
    <property type="match status" value="1"/>
</dbReference>
<evidence type="ECO:0000256" key="2">
    <source>
        <dbReference type="ARBA" id="ARBA00023002"/>
    </source>
</evidence>
<feature type="domain" description="Flavodoxin-like fold" evidence="3">
    <location>
        <begin position="1"/>
        <end position="192"/>
    </location>
</feature>
<reference evidence="4 5" key="1">
    <citation type="submission" date="2019-04" db="EMBL/GenBank/DDBJ databases">
        <title>A pseudo-fructophilic Leuconostoc citreum strain F192-5 isolated from peel of satsuma mandarin: the first report for isolation and characterization of strain-dependent fructophilic-like characteristics.</title>
        <authorList>
            <person name="Maeno S."/>
            <person name="Tanizawa Y."/>
            <person name="Kajikawa A."/>
            <person name="Kanesaki Y."/>
            <person name="Kubota E."/>
            <person name="Arita M."/>
            <person name="Leon D."/>
            <person name="Endo A."/>
        </authorList>
    </citation>
    <scope>NUCLEOTIDE SEQUENCE [LARGE SCALE GENOMIC DNA]</scope>
    <source>
        <strain evidence="4 5">F192-5</strain>
    </source>
</reference>
<evidence type="ECO:0000256" key="1">
    <source>
        <dbReference type="ARBA" id="ARBA00006252"/>
    </source>
</evidence>
<dbReference type="InterPro" id="IPR029039">
    <property type="entry name" value="Flavoprotein-like_sf"/>
</dbReference>
<dbReference type="Proteomes" id="UP000323274">
    <property type="component" value="Unassembled WGS sequence"/>
</dbReference>
<dbReference type="InterPro" id="IPR003680">
    <property type="entry name" value="Flavodoxin_fold"/>
</dbReference>
<comment type="caution">
    <text evidence="4">The sequence shown here is derived from an EMBL/GenBank/DDBJ whole genome shotgun (WGS) entry which is preliminary data.</text>
</comment>
<sequence length="199" mass="22922">MKVVIVFDHPYGQNSGYNEPHNRSFTAALLVATVKSLTDQGKEVDIIDLNQDNFDPRMQRRDLVNWRTAPFVDAQTENYFNRLYAADEIIMLFPIWWEMMPAMTKGFLDKVLAKGQVKRSGKGAPRQMFPVNKPIRILTISGTPTWIYRLVYGNPIEKMLKRDVFGKLGMKNFKWHNFNAEDTNAAGRAKMLTTVGKYI</sequence>
<comment type="similarity">
    <text evidence="1">Belongs to the NAD(P)H dehydrogenase (quinone) family.</text>
</comment>
<proteinExistence type="inferred from homology"/>
<dbReference type="RefSeq" id="WP_149334250.1">
    <property type="nucleotide sequence ID" value="NZ_BJJW01000006.1"/>
</dbReference>